<name>A0A516H145_9PROT</name>
<protein>
    <submittedName>
        <fullName evidence="7">HlyD family efflux transporter periplasmic adaptor subunit</fullName>
    </submittedName>
</protein>
<dbReference type="PANTHER" id="PTHR30386">
    <property type="entry name" value="MEMBRANE FUSION SUBUNIT OF EMRAB-TOLC MULTIDRUG EFFLUX PUMP"/>
    <property type="match status" value="1"/>
</dbReference>
<evidence type="ECO:0000256" key="3">
    <source>
        <dbReference type="ARBA" id="ARBA00022989"/>
    </source>
</evidence>
<evidence type="ECO:0000313" key="8">
    <source>
        <dbReference type="Proteomes" id="UP000317496"/>
    </source>
</evidence>
<dbReference type="Proteomes" id="UP000317496">
    <property type="component" value="Chromosome"/>
</dbReference>
<dbReference type="AlphaFoldDB" id="A0A516H145"/>
<dbReference type="Gene3D" id="1.10.287.470">
    <property type="entry name" value="Helix hairpin bin"/>
    <property type="match status" value="1"/>
</dbReference>
<keyword evidence="4 6" id="KW-0472">Membrane</keyword>
<dbReference type="PANTHER" id="PTHR30386:SF26">
    <property type="entry name" value="TRANSPORT PROTEIN COMB"/>
    <property type="match status" value="1"/>
</dbReference>
<accession>A0A516H145</accession>
<feature type="transmembrane region" description="Helical" evidence="6">
    <location>
        <begin position="27"/>
        <end position="51"/>
    </location>
</feature>
<dbReference type="OrthoDB" id="7341345at2"/>
<organism evidence="7 8">
    <name type="scientific">Ferrovibrio terrae</name>
    <dbReference type="NCBI Taxonomy" id="2594003"/>
    <lineage>
        <taxon>Bacteria</taxon>
        <taxon>Pseudomonadati</taxon>
        <taxon>Pseudomonadota</taxon>
        <taxon>Alphaproteobacteria</taxon>
        <taxon>Rhodospirillales</taxon>
        <taxon>Rhodospirillaceae</taxon>
        <taxon>Ferrovibrio</taxon>
    </lineage>
</organism>
<comment type="subcellular location">
    <subcellularLocation>
        <location evidence="1">Membrane</location>
        <topology evidence="1">Single-pass membrane protein</topology>
    </subcellularLocation>
</comment>
<dbReference type="SUPFAM" id="SSF111369">
    <property type="entry name" value="HlyD-like secretion proteins"/>
    <property type="match status" value="1"/>
</dbReference>
<keyword evidence="2 6" id="KW-0812">Transmembrane</keyword>
<feature type="coiled-coil region" evidence="5">
    <location>
        <begin position="94"/>
        <end position="121"/>
    </location>
</feature>
<keyword evidence="8" id="KW-1185">Reference proteome</keyword>
<keyword evidence="3 6" id="KW-1133">Transmembrane helix</keyword>
<sequence length="343" mass="37735">MRRLRLRPRADTLNNDIRRSTVAWTRLVYFGVLLLLGLWFGDFLFGSYLYLKSEGMVIAPSATISTEYPATVRDVSVREGDHVTAGQRIAGVSSQQVSESVARLTSELARLRTQEAQLRIQGERNGSLLGLASQRSQLASETRERYETLQRRGILPMDKRMAAMDSEYRSLLDSGALKAETDAIEQQLPRLASVIDKAEAALDNMDRLYGSGDVIAPIDGIIGRRNVETGTVITPGDVLVEIYGNESYVLAYVPTGTLYSVKAGDRVVVEWGVRSAYGRIAAIEPVAMALPKEFQTAFKPVARNQLLRIEFEDASDRASLPPLFAKVGIHSGGVIGRIIGTIF</sequence>
<evidence type="ECO:0000256" key="1">
    <source>
        <dbReference type="ARBA" id="ARBA00004167"/>
    </source>
</evidence>
<dbReference type="GO" id="GO:0016020">
    <property type="term" value="C:membrane"/>
    <property type="evidence" value="ECO:0007669"/>
    <property type="project" value="UniProtKB-SubCell"/>
</dbReference>
<evidence type="ECO:0000313" key="7">
    <source>
        <dbReference type="EMBL" id="QDO97476.1"/>
    </source>
</evidence>
<dbReference type="Gene3D" id="2.40.50.100">
    <property type="match status" value="1"/>
</dbReference>
<gene>
    <name evidence="7" type="ORF">FNB15_09445</name>
</gene>
<reference evidence="7 8" key="1">
    <citation type="submission" date="2019-07" db="EMBL/GenBank/DDBJ databases">
        <title>Genome sequencing for Ferrovibrio sp. K5.</title>
        <authorList>
            <person name="Park S.-J."/>
        </authorList>
    </citation>
    <scope>NUCLEOTIDE SEQUENCE [LARGE SCALE GENOMIC DNA]</scope>
    <source>
        <strain evidence="7 8">K5</strain>
    </source>
</reference>
<dbReference type="EMBL" id="CP041636">
    <property type="protein sequence ID" value="QDO97476.1"/>
    <property type="molecule type" value="Genomic_DNA"/>
</dbReference>
<evidence type="ECO:0000256" key="6">
    <source>
        <dbReference type="SAM" id="Phobius"/>
    </source>
</evidence>
<proteinExistence type="predicted"/>
<evidence type="ECO:0000256" key="2">
    <source>
        <dbReference type="ARBA" id="ARBA00022692"/>
    </source>
</evidence>
<dbReference type="RefSeq" id="WP_144068457.1">
    <property type="nucleotide sequence ID" value="NZ_CP041636.1"/>
</dbReference>
<evidence type="ECO:0000256" key="4">
    <source>
        <dbReference type="ARBA" id="ARBA00023136"/>
    </source>
</evidence>
<evidence type="ECO:0000256" key="5">
    <source>
        <dbReference type="SAM" id="Coils"/>
    </source>
</evidence>
<dbReference type="KEGG" id="fer:FNB15_09445"/>
<keyword evidence="5" id="KW-0175">Coiled coil</keyword>
<dbReference type="InterPro" id="IPR050739">
    <property type="entry name" value="MFP"/>
</dbReference>